<keyword evidence="5" id="KW-0645">Protease</keyword>
<dbReference type="GO" id="GO:0006508">
    <property type="term" value="P:proteolysis"/>
    <property type="evidence" value="ECO:0007669"/>
    <property type="project" value="UniProtKB-KW"/>
</dbReference>
<dbReference type="OrthoDB" id="614750at2"/>
<evidence type="ECO:0000259" key="4">
    <source>
        <dbReference type="Pfam" id="PF02225"/>
    </source>
</evidence>
<dbReference type="EMBL" id="MDEH01000001">
    <property type="protein sequence ID" value="PPU74831.1"/>
    <property type="molecule type" value="Genomic_DNA"/>
</dbReference>
<keyword evidence="5" id="KW-0378">Hydrolase</keyword>
<feature type="chain" id="PRO_5015702114" evidence="3">
    <location>
        <begin position="24"/>
        <end position="558"/>
    </location>
</feature>
<reference evidence="5 6" key="1">
    <citation type="submission" date="2016-08" db="EMBL/GenBank/DDBJ databases">
        <authorList>
            <person name="Seilhamer J.J."/>
        </authorList>
    </citation>
    <scope>NUCLEOTIDE SEQUENCE [LARGE SCALE GENOMIC DNA]</scope>
    <source>
        <strain evidence="5 6">CFBP4644</strain>
    </source>
</reference>
<dbReference type="InterPro" id="IPR046450">
    <property type="entry name" value="PA_dom_sf"/>
</dbReference>
<dbReference type="Gene3D" id="3.50.30.30">
    <property type="match status" value="1"/>
</dbReference>
<dbReference type="PANTHER" id="PTHR22702:SF1">
    <property type="entry name" value="PROTEASE-ASSOCIATED DOMAIN-CONTAINING PROTEIN 1"/>
    <property type="match status" value="1"/>
</dbReference>
<dbReference type="PANTHER" id="PTHR22702">
    <property type="entry name" value="PROTEASE-ASSOCIATED DOMAIN-CONTAINING PROTEIN"/>
    <property type="match status" value="1"/>
</dbReference>
<evidence type="ECO:0000256" key="3">
    <source>
        <dbReference type="SAM" id="SignalP"/>
    </source>
</evidence>
<organism evidence="5 6">
    <name type="scientific">Xanthomonas melonis</name>
    <dbReference type="NCBI Taxonomy" id="56456"/>
    <lineage>
        <taxon>Bacteria</taxon>
        <taxon>Pseudomonadati</taxon>
        <taxon>Pseudomonadota</taxon>
        <taxon>Gammaproteobacteria</taxon>
        <taxon>Lysobacterales</taxon>
        <taxon>Lysobacteraceae</taxon>
        <taxon>Xanthomonas</taxon>
    </lineage>
</organism>
<comment type="caution">
    <text evidence="5">The sequence shown here is derived from an EMBL/GenBank/DDBJ whole genome shotgun (WGS) entry which is preliminary data.</text>
</comment>
<evidence type="ECO:0000256" key="2">
    <source>
        <dbReference type="ARBA" id="ARBA00023180"/>
    </source>
</evidence>
<accession>A0A2S7DM07</accession>
<keyword evidence="2" id="KW-0325">Glycoprotein</keyword>
<dbReference type="Pfam" id="PF02225">
    <property type="entry name" value="PA"/>
    <property type="match status" value="1"/>
</dbReference>
<feature type="domain" description="PA" evidence="4">
    <location>
        <begin position="318"/>
        <end position="397"/>
    </location>
</feature>
<gene>
    <name evidence="5" type="ORF">XmelCFBP4644_02690</name>
</gene>
<keyword evidence="1 3" id="KW-0732">Signal</keyword>
<evidence type="ECO:0000256" key="1">
    <source>
        <dbReference type="ARBA" id="ARBA00022729"/>
    </source>
</evidence>
<dbReference type="InterPro" id="IPR003137">
    <property type="entry name" value="PA_domain"/>
</dbReference>
<name>A0A2S7DM07_9XANT</name>
<dbReference type="CDD" id="cd04818">
    <property type="entry name" value="PA_subtilisin_1"/>
    <property type="match status" value="1"/>
</dbReference>
<sequence length="558" mass="58202">MNKPLLLLSLAMAAALAPLHASAARLTLIDGNAGTAIGLNDPTATAPVGGNPGRTLGEQRRIVYQYAMDLWGAVLQSNVEIKVLGGFAPLPCTADRGLLGQAGPNGFRYGFRGSRPNTLYPPALADAIAGQDLLPDPADPADVQSRFNSDAGKPNCLAGTTWYLGLDGKPPKGQTDFLAVALHELAHGLGVWAYVDTATGELGAGTGTAAGTGMSDVYTAQVLDNVQNKRFDDPTMTNAMRADAMRTHGRAVWAGTQVNHDAALLLDPRLMLRVNAPAGVAGNYRVGFASFGPWPSPRNFPARAVVTVDDGVAATSLHDGCETPFVNAAQVAGKVALVDSGNCEFAVQVRNAQRNGAVGVIIANRFAALQTMNNAQQPINDITIPAVMLSLPDGQRLYGATGVVAGIREEATLLQGADDSGRTLLYTPPAALPASTLTHFDPDLHPDMLMEPFTASESSVHLHAGLVPAMFADIGWTLNRGPARLGNCPTQVPILQPGGFIPGANVQAASNLCRSRNAGNRLGYMACMQEHAAALQNQGAISFPQQMSVLACAATVNP</sequence>
<dbReference type="GO" id="GO:0008233">
    <property type="term" value="F:peptidase activity"/>
    <property type="evidence" value="ECO:0007669"/>
    <property type="project" value="UniProtKB-KW"/>
</dbReference>
<dbReference type="RefSeq" id="WP_104584969.1">
    <property type="nucleotide sequence ID" value="NZ_JAJGQH010000002.1"/>
</dbReference>
<dbReference type="Proteomes" id="UP000239865">
    <property type="component" value="Unassembled WGS sequence"/>
</dbReference>
<evidence type="ECO:0000313" key="5">
    <source>
        <dbReference type="EMBL" id="PPU74831.1"/>
    </source>
</evidence>
<feature type="signal peptide" evidence="3">
    <location>
        <begin position="1"/>
        <end position="23"/>
    </location>
</feature>
<evidence type="ECO:0000313" key="6">
    <source>
        <dbReference type="Proteomes" id="UP000239865"/>
    </source>
</evidence>
<proteinExistence type="predicted"/>
<dbReference type="SUPFAM" id="SSF52025">
    <property type="entry name" value="PA domain"/>
    <property type="match status" value="1"/>
</dbReference>
<dbReference type="AlphaFoldDB" id="A0A2S7DM07"/>
<protein>
    <submittedName>
        <fullName evidence="5">Serine protease</fullName>
    </submittedName>
</protein>